<keyword evidence="1" id="KW-0175">Coiled coil</keyword>
<reference evidence="4" key="1">
    <citation type="journal article" date="2019" name="Int. J. Syst. Evol. Microbiol.">
        <title>The Global Catalogue of Microorganisms (GCM) 10K type strain sequencing project: providing services to taxonomists for standard genome sequencing and annotation.</title>
        <authorList>
            <consortium name="The Broad Institute Genomics Platform"/>
            <consortium name="The Broad Institute Genome Sequencing Center for Infectious Disease"/>
            <person name="Wu L."/>
            <person name="Ma J."/>
        </authorList>
    </citation>
    <scope>NUCLEOTIDE SEQUENCE [LARGE SCALE GENOMIC DNA]</scope>
    <source>
        <strain evidence="4">JCM 17304</strain>
    </source>
</reference>
<comment type="caution">
    <text evidence="3">The sequence shown here is derived from an EMBL/GenBank/DDBJ whole genome shotgun (WGS) entry which is preliminary data.</text>
</comment>
<evidence type="ECO:0000256" key="1">
    <source>
        <dbReference type="SAM" id="Coils"/>
    </source>
</evidence>
<sequence length="180" mass="21105">MSFKDEAYVRAMDELKKERLDEATWARAYSDSEGSNARAKSLYVQYRANKLIGAWLHEKKEEKLAERRREELERAQDEERVAREKDERARVCAENKKIIEEAESRKRFWYLCFSVGVGLSAFYIHFSMLSIWLLPLSVFLGFCWGCIPGWWLLGKGNDRVEGVFVCGGVALFELFLIWIF</sequence>
<keyword evidence="2" id="KW-0472">Membrane</keyword>
<dbReference type="RefSeq" id="WP_344938856.1">
    <property type="nucleotide sequence ID" value="NZ_BAABDM010000013.1"/>
</dbReference>
<dbReference type="SUPFAM" id="SSF103473">
    <property type="entry name" value="MFS general substrate transporter"/>
    <property type="match status" value="1"/>
</dbReference>
<protein>
    <submittedName>
        <fullName evidence="3">Uncharacterized protein</fullName>
    </submittedName>
</protein>
<dbReference type="Proteomes" id="UP001500392">
    <property type="component" value="Unassembled WGS sequence"/>
</dbReference>
<feature type="transmembrane region" description="Helical" evidence="2">
    <location>
        <begin position="160"/>
        <end position="179"/>
    </location>
</feature>
<proteinExistence type="predicted"/>
<keyword evidence="4" id="KW-1185">Reference proteome</keyword>
<name>A0ABP7X7R6_9GAMM</name>
<feature type="transmembrane region" description="Helical" evidence="2">
    <location>
        <begin position="108"/>
        <end position="126"/>
    </location>
</feature>
<evidence type="ECO:0000313" key="4">
    <source>
        <dbReference type="Proteomes" id="UP001500392"/>
    </source>
</evidence>
<evidence type="ECO:0000256" key="2">
    <source>
        <dbReference type="SAM" id="Phobius"/>
    </source>
</evidence>
<feature type="coiled-coil region" evidence="1">
    <location>
        <begin position="58"/>
        <end position="89"/>
    </location>
</feature>
<organism evidence="3 4">
    <name type="scientific">Zhongshania borealis</name>
    <dbReference type="NCBI Taxonomy" id="889488"/>
    <lineage>
        <taxon>Bacteria</taxon>
        <taxon>Pseudomonadati</taxon>
        <taxon>Pseudomonadota</taxon>
        <taxon>Gammaproteobacteria</taxon>
        <taxon>Cellvibrionales</taxon>
        <taxon>Spongiibacteraceae</taxon>
        <taxon>Zhongshania</taxon>
    </lineage>
</organism>
<gene>
    <name evidence="3" type="ORF">GCM10022414_36660</name>
</gene>
<accession>A0ABP7X7R6</accession>
<evidence type="ECO:0000313" key="3">
    <source>
        <dbReference type="EMBL" id="GAA4106256.1"/>
    </source>
</evidence>
<dbReference type="InterPro" id="IPR036259">
    <property type="entry name" value="MFS_trans_sf"/>
</dbReference>
<feature type="transmembrane region" description="Helical" evidence="2">
    <location>
        <begin position="132"/>
        <end position="153"/>
    </location>
</feature>
<keyword evidence="2" id="KW-1133">Transmembrane helix</keyword>
<keyword evidence="2" id="KW-0812">Transmembrane</keyword>
<dbReference type="EMBL" id="BAABDM010000013">
    <property type="protein sequence ID" value="GAA4106256.1"/>
    <property type="molecule type" value="Genomic_DNA"/>
</dbReference>